<feature type="compositionally biased region" description="Polar residues" evidence="1">
    <location>
        <begin position="109"/>
        <end position="130"/>
    </location>
</feature>
<feature type="region of interest" description="Disordered" evidence="1">
    <location>
        <begin position="78"/>
        <end position="147"/>
    </location>
</feature>
<evidence type="ECO:0000313" key="2">
    <source>
        <dbReference type="EMBL" id="KZV32116.1"/>
    </source>
</evidence>
<feature type="region of interest" description="Disordered" evidence="1">
    <location>
        <begin position="233"/>
        <end position="256"/>
    </location>
</feature>
<sequence length="256" mass="28386">MQMLCKGSRLQPKAGSQRISTTAQQQDLIKGKIFSGHEAQTITAQSIHSKAHNPCSILSCKQAHIRTSNLLCNNYYKQGPNNADPPPSKPTQATTKSPKHRKATAGSYELNQRYPTPSNSVESSNNARQASSKRSKTISKRSVSARGVQRYHSHFNRSCLPSAIEEDKILQQISTNSNDVAENYCRNWTRHPLLTAELLTNICSQRNNRTLTQLKLTQLTAESSSLIQNAVVPTNPNDDVPTNPHDDVKLLTAETR</sequence>
<feature type="compositionally biased region" description="Basic and acidic residues" evidence="1">
    <location>
        <begin position="244"/>
        <end position="256"/>
    </location>
</feature>
<dbReference type="Proteomes" id="UP000250235">
    <property type="component" value="Unassembled WGS sequence"/>
</dbReference>
<organism evidence="2 3">
    <name type="scientific">Dorcoceras hygrometricum</name>
    <dbReference type="NCBI Taxonomy" id="472368"/>
    <lineage>
        <taxon>Eukaryota</taxon>
        <taxon>Viridiplantae</taxon>
        <taxon>Streptophyta</taxon>
        <taxon>Embryophyta</taxon>
        <taxon>Tracheophyta</taxon>
        <taxon>Spermatophyta</taxon>
        <taxon>Magnoliopsida</taxon>
        <taxon>eudicotyledons</taxon>
        <taxon>Gunneridae</taxon>
        <taxon>Pentapetalae</taxon>
        <taxon>asterids</taxon>
        <taxon>lamiids</taxon>
        <taxon>Lamiales</taxon>
        <taxon>Gesneriaceae</taxon>
        <taxon>Didymocarpoideae</taxon>
        <taxon>Trichosporeae</taxon>
        <taxon>Loxocarpinae</taxon>
        <taxon>Dorcoceras</taxon>
    </lineage>
</organism>
<evidence type="ECO:0000313" key="3">
    <source>
        <dbReference type="Proteomes" id="UP000250235"/>
    </source>
</evidence>
<proteinExistence type="predicted"/>
<dbReference type="AlphaFoldDB" id="A0A2Z7BJI8"/>
<keyword evidence="3" id="KW-1185">Reference proteome</keyword>
<evidence type="ECO:0000256" key="1">
    <source>
        <dbReference type="SAM" id="MobiDB-lite"/>
    </source>
</evidence>
<accession>A0A2Z7BJI8</accession>
<protein>
    <submittedName>
        <fullName evidence="2">Uncharacterized protein</fullName>
    </submittedName>
</protein>
<dbReference type="EMBL" id="KV006934">
    <property type="protein sequence ID" value="KZV32116.1"/>
    <property type="molecule type" value="Genomic_DNA"/>
</dbReference>
<name>A0A2Z7BJI8_9LAMI</name>
<reference evidence="2 3" key="1">
    <citation type="journal article" date="2015" name="Proc. Natl. Acad. Sci. U.S.A.">
        <title>The resurrection genome of Boea hygrometrica: A blueprint for survival of dehydration.</title>
        <authorList>
            <person name="Xiao L."/>
            <person name="Yang G."/>
            <person name="Zhang L."/>
            <person name="Yang X."/>
            <person name="Zhao S."/>
            <person name="Ji Z."/>
            <person name="Zhou Q."/>
            <person name="Hu M."/>
            <person name="Wang Y."/>
            <person name="Chen M."/>
            <person name="Xu Y."/>
            <person name="Jin H."/>
            <person name="Xiao X."/>
            <person name="Hu G."/>
            <person name="Bao F."/>
            <person name="Hu Y."/>
            <person name="Wan P."/>
            <person name="Li L."/>
            <person name="Deng X."/>
            <person name="Kuang T."/>
            <person name="Xiang C."/>
            <person name="Zhu J.K."/>
            <person name="Oliver M.J."/>
            <person name="He Y."/>
        </authorList>
    </citation>
    <scope>NUCLEOTIDE SEQUENCE [LARGE SCALE GENOMIC DNA]</scope>
    <source>
        <strain evidence="3">cv. XS01</strain>
    </source>
</reference>
<feature type="compositionally biased region" description="Low complexity" evidence="1">
    <location>
        <begin position="233"/>
        <end position="243"/>
    </location>
</feature>
<gene>
    <name evidence="2" type="ORF">F511_29683</name>
</gene>
<feature type="region of interest" description="Disordered" evidence="1">
    <location>
        <begin position="1"/>
        <end position="23"/>
    </location>
</feature>